<keyword evidence="1" id="KW-1133">Transmembrane helix</keyword>
<sequence>MTSGSHKWMIVILILVIILMGAVSYYAYNVYNYLLNPPTTQQSLEKNFYNLTSPLNISGLGAMYAGVGRGIRYSTILGEGLSNVFYCWVRVPGQRPGIAEEFKPCKPEDFWKFSNEQRSYTDFISSYVKPKGYITVSLRSIETFKFGVFELRAKLPKYSNGPMLWFGFETEDLFMGGVVHFMWHTDKGRLYAFAGGIASRVEIDLTPITGIFDYSSGYHVFKIVYREGLALWYVDNYLRAIAIIGTGDTRDSGIPYNAKPYAIGFVRDLPAASLPILLDIDGGDINRDYEWNIHPWSLRVFEGDPKTQIILDLYVENTDTKLRGSTIKSGSRVTSAPFPGVLDNTEITFLATENGKLYVEAYASGKWCTYKQLDIEGGRLYNIKLDNKNLLYRIVFEPQVDATIQEARVYLK</sequence>
<keyword evidence="1" id="KW-0472">Membrane</keyword>
<protein>
    <submittedName>
        <fullName evidence="2">Uncharacterized protein</fullName>
    </submittedName>
</protein>
<organism evidence="2">
    <name type="scientific">Ignisphaera aggregans</name>
    <dbReference type="NCBI Taxonomy" id="334771"/>
    <lineage>
        <taxon>Archaea</taxon>
        <taxon>Thermoproteota</taxon>
        <taxon>Thermoprotei</taxon>
        <taxon>Desulfurococcales</taxon>
        <taxon>Desulfurococcaceae</taxon>
        <taxon>Ignisphaera</taxon>
    </lineage>
</organism>
<comment type="caution">
    <text evidence="2">The sequence shown here is derived from an EMBL/GenBank/DDBJ whole genome shotgun (WGS) entry which is preliminary data.</text>
</comment>
<keyword evidence="1" id="KW-0812">Transmembrane</keyword>
<evidence type="ECO:0000313" key="2">
    <source>
        <dbReference type="EMBL" id="HGV66969.1"/>
    </source>
</evidence>
<evidence type="ECO:0000256" key="1">
    <source>
        <dbReference type="SAM" id="Phobius"/>
    </source>
</evidence>
<dbReference type="EMBL" id="DTET01000208">
    <property type="protein sequence ID" value="HGV66969.1"/>
    <property type="molecule type" value="Genomic_DNA"/>
</dbReference>
<feature type="transmembrane region" description="Helical" evidence="1">
    <location>
        <begin position="7"/>
        <end position="28"/>
    </location>
</feature>
<accession>A0A7J3QEZ6</accession>
<proteinExistence type="predicted"/>
<reference evidence="2" key="1">
    <citation type="journal article" date="2020" name="mSystems">
        <title>Genome- and Community-Level Interaction Insights into Carbon Utilization and Element Cycling Functions of Hydrothermarchaeota in Hydrothermal Sediment.</title>
        <authorList>
            <person name="Zhou Z."/>
            <person name="Liu Y."/>
            <person name="Xu W."/>
            <person name="Pan J."/>
            <person name="Luo Z.H."/>
            <person name="Li M."/>
        </authorList>
    </citation>
    <scope>NUCLEOTIDE SEQUENCE [LARGE SCALE GENOMIC DNA]</scope>
    <source>
        <strain evidence="2">SpSt-721</strain>
    </source>
</reference>
<name>A0A7J3QEZ6_9CREN</name>
<dbReference type="AlphaFoldDB" id="A0A7J3QEZ6"/>
<dbReference type="SUPFAM" id="SSF49899">
    <property type="entry name" value="Concanavalin A-like lectins/glucanases"/>
    <property type="match status" value="1"/>
</dbReference>
<dbReference type="InterPro" id="IPR013320">
    <property type="entry name" value="ConA-like_dom_sf"/>
</dbReference>
<gene>
    <name evidence="2" type="ORF">ENV02_04050</name>
</gene>